<protein>
    <submittedName>
        <fullName evidence="3">DUF1998 domain-containing protein</fullName>
    </submittedName>
</protein>
<dbReference type="Proteomes" id="UP000588586">
    <property type="component" value="Unassembled WGS sequence"/>
</dbReference>
<evidence type="ECO:0000313" key="3">
    <source>
        <dbReference type="EMBL" id="NNM48173.1"/>
    </source>
</evidence>
<dbReference type="EMBL" id="JABEPQ010000007">
    <property type="protein sequence ID" value="NNM48173.1"/>
    <property type="molecule type" value="Genomic_DNA"/>
</dbReference>
<accession>A0A849HNB3</accession>
<comment type="caution">
    <text evidence="3">The sequence shown here is derived from an EMBL/GenBank/DDBJ whole genome shotgun (WGS) entry which is preliminary data.</text>
</comment>
<dbReference type="Pfam" id="PF09369">
    <property type="entry name" value="MZB"/>
    <property type="match status" value="1"/>
</dbReference>
<feature type="compositionally biased region" description="Basic and acidic residues" evidence="1">
    <location>
        <begin position="36"/>
        <end position="48"/>
    </location>
</feature>
<feature type="domain" description="MrfA-like Zn-binding" evidence="2">
    <location>
        <begin position="96"/>
        <end position="185"/>
    </location>
</feature>
<dbReference type="AlphaFoldDB" id="A0A849HNB3"/>
<name>A0A849HNB3_9MICO</name>
<proteinExistence type="predicted"/>
<organism evidence="3 4">
    <name type="scientific">Knoellia koreensis</name>
    <dbReference type="NCBI Taxonomy" id="2730921"/>
    <lineage>
        <taxon>Bacteria</taxon>
        <taxon>Bacillati</taxon>
        <taxon>Actinomycetota</taxon>
        <taxon>Actinomycetes</taxon>
        <taxon>Micrococcales</taxon>
        <taxon>Intrasporangiaceae</taxon>
        <taxon>Knoellia</taxon>
    </lineage>
</organism>
<keyword evidence="4" id="KW-1185">Reference proteome</keyword>
<dbReference type="InterPro" id="IPR018973">
    <property type="entry name" value="MZB"/>
</dbReference>
<evidence type="ECO:0000313" key="4">
    <source>
        <dbReference type="Proteomes" id="UP000588586"/>
    </source>
</evidence>
<gene>
    <name evidence="3" type="ORF">HJG52_19475</name>
</gene>
<evidence type="ECO:0000256" key="1">
    <source>
        <dbReference type="SAM" id="MobiDB-lite"/>
    </source>
</evidence>
<reference evidence="3 4" key="1">
    <citation type="submission" date="2020-04" db="EMBL/GenBank/DDBJ databases">
        <title>Knoellia sp. isolate from air conditioner.</title>
        <authorList>
            <person name="Chea S."/>
            <person name="Kim D.-U."/>
        </authorList>
    </citation>
    <scope>NUCLEOTIDE SEQUENCE [LARGE SCALE GENOMIC DNA]</scope>
    <source>
        <strain evidence="3 4">DB2414S</strain>
    </source>
</reference>
<sequence>MGVSAGLWCINSDAEGDQGKLLTINTNGGRLFQTDRQPDGSHIVREDPTQPGGFGIGDIRVTDALMIVLARLDIEGGVVPILERQSTSGRAALYSFAEALRRGVQAELDVDPSEVTVGLQPRRAGDVVTAGIYVADQLENGAGYASELGRGDRLVRVVARIADDLGAIWSAASHQSCDSSCPDCLRSYDNRHLHPMLDWRLALDIAELALGRRASADRWAPITRRTTEQFADAFSDSLGHIEVGKQAGVSFVAHGQRVVGLGHPLWRADSMSVTNPRGVFVASMTGNGRIATVVDGRLAAAFPEKIFRELQA</sequence>
<feature type="region of interest" description="Disordered" evidence="1">
    <location>
        <begin position="30"/>
        <end position="51"/>
    </location>
</feature>
<evidence type="ECO:0000259" key="2">
    <source>
        <dbReference type="Pfam" id="PF09369"/>
    </source>
</evidence>